<name>A0ABN3MZS0_9ACTN</name>
<evidence type="ECO:0000313" key="3">
    <source>
        <dbReference type="Proteomes" id="UP001501721"/>
    </source>
</evidence>
<evidence type="ECO:0000256" key="1">
    <source>
        <dbReference type="SAM" id="MobiDB-lite"/>
    </source>
</evidence>
<proteinExistence type="predicted"/>
<organism evidence="2 3">
    <name type="scientific">Streptomyces graminearus</name>
    <dbReference type="NCBI Taxonomy" id="284030"/>
    <lineage>
        <taxon>Bacteria</taxon>
        <taxon>Bacillati</taxon>
        <taxon>Actinomycetota</taxon>
        <taxon>Actinomycetes</taxon>
        <taxon>Kitasatosporales</taxon>
        <taxon>Streptomycetaceae</taxon>
        <taxon>Streptomyces</taxon>
    </lineage>
</organism>
<feature type="region of interest" description="Disordered" evidence="1">
    <location>
        <begin position="1"/>
        <end position="21"/>
    </location>
</feature>
<evidence type="ECO:0000313" key="2">
    <source>
        <dbReference type="EMBL" id="GAA2511856.1"/>
    </source>
</evidence>
<feature type="region of interest" description="Disordered" evidence="1">
    <location>
        <begin position="67"/>
        <end position="88"/>
    </location>
</feature>
<gene>
    <name evidence="2" type="ORF">GCM10010422_74880</name>
</gene>
<sequence length="165" mass="17813">MISNPPHSRLDGLAEPQGPREAALSIGDRRTVSDSGHHNLWAAVAIQPLDVGIGSFIEAGARVAREQRSGAPRGPWCAPAGKDTQAPNRTPAALTEIPWAPHGGCVGLRRRTDPASRWDGFRMADWGSAHEVGDPGGKEYNARQRALLPAPCRVSPYTQTRDRNR</sequence>
<keyword evidence="3" id="KW-1185">Reference proteome</keyword>
<reference evidence="2 3" key="1">
    <citation type="journal article" date="2019" name="Int. J. Syst. Evol. Microbiol.">
        <title>The Global Catalogue of Microorganisms (GCM) 10K type strain sequencing project: providing services to taxonomists for standard genome sequencing and annotation.</title>
        <authorList>
            <consortium name="The Broad Institute Genomics Platform"/>
            <consortium name="The Broad Institute Genome Sequencing Center for Infectious Disease"/>
            <person name="Wu L."/>
            <person name="Ma J."/>
        </authorList>
    </citation>
    <scope>NUCLEOTIDE SEQUENCE [LARGE SCALE GENOMIC DNA]</scope>
    <source>
        <strain evidence="2 3">JCM 6923</strain>
    </source>
</reference>
<comment type="caution">
    <text evidence="2">The sequence shown here is derived from an EMBL/GenBank/DDBJ whole genome shotgun (WGS) entry which is preliminary data.</text>
</comment>
<dbReference type="EMBL" id="BAAATL010000053">
    <property type="protein sequence ID" value="GAA2511856.1"/>
    <property type="molecule type" value="Genomic_DNA"/>
</dbReference>
<dbReference type="Proteomes" id="UP001501721">
    <property type="component" value="Unassembled WGS sequence"/>
</dbReference>
<protein>
    <submittedName>
        <fullName evidence="2">Uncharacterized protein</fullName>
    </submittedName>
</protein>
<accession>A0ABN3MZS0</accession>